<dbReference type="EMBL" id="PJRP01000004">
    <property type="protein sequence ID" value="PLQ00338.1"/>
    <property type="molecule type" value="Genomic_DNA"/>
</dbReference>
<sequence>MHERMSWLCQGYRGMFIHVVAFQASSAPTCAGAPGPKWNYMMAIRYTADRDDRIFCESFDHENDYYTCPAAEQAALYYGKFAVDVIHGMA</sequence>
<name>A0A2N5CDR8_9BURK</name>
<organism evidence="1 2">
    <name type="scientific">Cupriavidus pauculus</name>
    <dbReference type="NCBI Taxonomy" id="82633"/>
    <lineage>
        <taxon>Bacteria</taxon>
        <taxon>Pseudomonadati</taxon>
        <taxon>Pseudomonadota</taxon>
        <taxon>Betaproteobacteria</taxon>
        <taxon>Burkholderiales</taxon>
        <taxon>Burkholderiaceae</taxon>
        <taxon>Cupriavidus</taxon>
    </lineage>
</organism>
<comment type="caution">
    <text evidence="1">The sequence shown here is derived from an EMBL/GenBank/DDBJ whole genome shotgun (WGS) entry which is preliminary data.</text>
</comment>
<dbReference type="AlphaFoldDB" id="A0A2N5CDR8"/>
<protein>
    <submittedName>
        <fullName evidence="1">Uncharacterized protein</fullName>
    </submittedName>
</protein>
<dbReference type="Proteomes" id="UP000234341">
    <property type="component" value="Unassembled WGS sequence"/>
</dbReference>
<proteinExistence type="predicted"/>
<reference evidence="1 2" key="1">
    <citation type="submission" date="2017-12" db="EMBL/GenBank/DDBJ databases">
        <title>Genome sequence of the active heterotrophic nitrifier-denitrifier, Cupriavidus pauculus UM1.</title>
        <authorList>
            <person name="Putonti C."/>
            <person name="Castignetti D."/>
        </authorList>
    </citation>
    <scope>NUCLEOTIDE SEQUENCE [LARGE SCALE GENOMIC DNA]</scope>
    <source>
        <strain evidence="1 2">UM1</strain>
    </source>
</reference>
<evidence type="ECO:0000313" key="2">
    <source>
        <dbReference type="Proteomes" id="UP000234341"/>
    </source>
</evidence>
<accession>A0A2N5CDR8</accession>
<dbReference type="OrthoDB" id="8967026at2"/>
<gene>
    <name evidence="1" type="ORF">CYJ10_11925</name>
</gene>
<evidence type="ECO:0000313" key="1">
    <source>
        <dbReference type="EMBL" id="PLQ00338.1"/>
    </source>
</evidence>